<dbReference type="GO" id="GO:0017119">
    <property type="term" value="C:Golgi transport complex"/>
    <property type="evidence" value="ECO:0000318"/>
    <property type="project" value="GO_Central"/>
</dbReference>
<evidence type="ECO:0000256" key="2">
    <source>
        <dbReference type="ARBA" id="ARBA00020974"/>
    </source>
</evidence>
<keyword evidence="3" id="KW-0333">Golgi apparatus</keyword>
<dbReference type="InterPro" id="IPR048485">
    <property type="entry name" value="COG5_helical"/>
</dbReference>
<gene>
    <name evidence="8" type="ordered locus">CAALFM_C108730WA</name>
    <name evidence="7" type="ordered locus">orf19.12193</name>
</gene>
<keyword evidence="4" id="KW-0472">Membrane</keyword>
<evidence type="ECO:0000256" key="1">
    <source>
        <dbReference type="ARBA" id="ARBA00004395"/>
    </source>
</evidence>
<reference evidence="8 9" key="1">
    <citation type="journal article" date="2004" name="Proc. Natl. Acad. Sci. U.S.A.">
        <title>The diploid genome sequence of Candida albicans.</title>
        <authorList>
            <person name="Jones T."/>
            <person name="Federspiel N.A."/>
            <person name="Chibana H."/>
            <person name="Dungan J."/>
            <person name="Kalman S."/>
            <person name="Magee B.B."/>
            <person name="Newport G."/>
            <person name="Thorstenson Y.R."/>
            <person name="Agabian N."/>
            <person name="Magee P.T."/>
            <person name="Davis R.W."/>
            <person name="Scherer S."/>
        </authorList>
    </citation>
    <scope>NUCLEOTIDE SEQUENCE [LARGE SCALE GENOMIC DNA]</scope>
    <source>
        <strain evidence="9">SC5314 / ATCC MYA-2876</strain>
    </source>
</reference>
<evidence type="ECO:0000313" key="8">
    <source>
        <dbReference type="EMBL" id="AOW26510.1"/>
    </source>
</evidence>
<evidence type="ECO:0000259" key="6">
    <source>
        <dbReference type="Pfam" id="PF20649"/>
    </source>
</evidence>
<dbReference type="AlphaFoldDB" id="A0A1D8PEI0"/>
<proteinExistence type="predicted"/>
<reference evidence="8 9" key="2">
    <citation type="journal article" date="2007" name="Genome Biol.">
        <title>Assembly of the Candida albicans genome into sixteen supercontigs aligned on the eight chromosomes.</title>
        <authorList>
            <person name="van het Hoog M."/>
            <person name="Rast T.J."/>
            <person name="Martchenko M."/>
            <person name="Grindle S."/>
            <person name="Dignard D."/>
            <person name="Hogues H."/>
            <person name="Cuomo C."/>
            <person name="Berriman M."/>
            <person name="Scherer S."/>
            <person name="Magee B.B."/>
            <person name="Whiteway M."/>
            <person name="Chibana H."/>
            <person name="Nantel A."/>
            <person name="Magee P.T."/>
        </authorList>
    </citation>
    <scope>GENOME REANNOTATION</scope>
    <source>
        <strain evidence="9">SC5314 / ATCC MYA-2876</strain>
    </source>
</reference>
<dbReference type="InParanoid" id="A0A1D8PEI0"/>
<evidence type="ECO:0000256" key="4">
    <source>
        <dbReference type="ARBA" id="ARBA00023136"/>
    </source>
</evidence>
<dbReference type="EMBL" id="CP017623">
    <property type="protein sequence ID" value="AOW26510.1"/>
    <property type="molecule type" value="Genomic_DNA"/>
</dbReference>
<feature type="domain" description="Conserved oligomeric Golgi complex subunit 5 N-terminal" evidence="5">
    <location>
        <begin position="17"/>
        <end position="149"/>
    </location>
</feature>
<dbReference type="KEGG" id="cal:CAALFM_C108730WA"/>
<evidence type="ECO:0000313" key="9">
    <source>
        <dbReference type="Proteomes" id="UP000000559"/>
    </source>
</evidence>
<dbReference type="GO" id="GO:0000139">
    <property type="term" value="C:Golgi membrane"/>
    <property type="evidence" value="ECO:0007669"/>
    <property type="project" value="UniProtKB-SubCell"/>
</dbReference>
<dbReference type="PANTHER" id="PTHR13228:SF3">
    <property type="entry name" value="CONSERVED OLIGOMERIC GOLGI COMPLEX SUBUNIT 5"/>
    <property type="match status" value="1"/>
</dbReference>
<evidence type="ECO:0000256" key="3">
    <source>
        <dbReference type="ARBA" id="ARBA00023034"/>
    </source>
</evidence>
<feature type="domain" description="Conserved oligomeric Golgi complex subunit 5 helical" evidence="6">
    <location>
        <begin position="190"/>
        <end position="372"/>
    </location>
</feature>
<dbReference type="FunCoup" id="A0A1D8PEI0">
    <property type="interactions" value="43"/>
</dbReference>
<sequence>MTSQTTEYPTNELEDFEAFLETNFDPQQFANELLLATNGQENPHLDLVTPIKKLKFDIQECDKRIEKISSSNYSSLISNFQKIAEYQKILTTQINPNLERINAPFKRIKQEVVEPFDEAMKLNKALKRIHLTLELLRGTSFFIFIIQQIEELTSVSNERDLVRLAKLHIQINQMYQDATSEKGAEVSVLSVKLIRDYQSIAISKRSNFLSQCINVVSGDFNHPSTLERKNQKLHSHLSALYILDSSEFFNVFDRSTITRKVQSASAQLSRALQSPRNFTAILTEVKEESSEYFTKLSDILSDWKSENDDDKLTFLEIVLKYYKSESLTELFWTKLNQKFKKSIVAAMARGGPIAKNLKIYSQGLKTSVSETFKSEEERNMLLDSLSMIDYK</sequence>
<dbReference type="GeneID" id="3634938"/>
<dbReference type="Proteomes" id="UP000000559">
    <property type="component" value="Chromosome 1"/>
</dbReference>
<dbReference type="CGD" id="CAL0000181817">
    <property type="gene designation" value="orf19.12193"/>
</dbReference>
<keyword evidence="9" id="KW-1185">Reference proteome</keyword>
<dbReference type="RefSeq" id="XP_723418.2">
    <property type="nucleotide sequence ID" value="XM_718325.2"/>
</dbReference>
<dbReference type="eggNOG" id="ENOG502QQP3">
    <property type="taxonomic scope" value="Eukaryota"/>
</dbReference>
<dbReference type="GO" id="GO:0006891">
    <property type="term" value="P:intra-Golgi vesicle-mediated transport"/>
    <property type="evidence" value="ECO:0000318"/>
    <property type="project" value="GO_Central"/>
</dbReference>
<accession>A0A1D8PEI0</accession>
<evidence type="ECO:0000313" key="7">
    <source>
        <dbReference type="CGD" id="CAL0000181817"/>
    </source>
</evidence>
<dbReference type="STRING" id="237561.A0A1D8PEI0"/>
<dbReference type="InterPro" id="IPR019465">
    <property type="entry name" value="Cog5"/>
</dbReference>
<evidence type="ECO:0000259" key="5">
    <source>
        <dbReference type="Pfam" id="PF10392"/>
    </source>
</evidence>
<comment type="subcellular location">
    <subcellularLocation>
        <location evidence="1">Golgi apparatus membrane</location>
        <topology evidence="1">Peripheral membrane protein</topology>
    </subcellularLocation>
</comment>
<name>A0A1D8PEI0_CANAL</name>
<protein>
    <recommendedName>
        <fullName evidence="2">Conserved oligomeric Golgi complex subunit 5</fullName>
    </recommendedName>
</protein>
<dbReference type="InterPro" id="IPR049176">
    <property type="entry name" value="COG5_N"/>
</dbReference>
<dbReference type="SMR" id="A0A1D8PEI0"/>
<dbReference type="Pfam" id="PF10392">
    <property type="entry name" value="COG5_N"/>
    <property type="match status" value="1"/>
</dbReference>
<organism evidence="8 9">
    <name type="scientific">Candida albicans (strain SC5314 / ATCC MYA-2876)</name>
    <name type="common">Yeast</name>
    <dbReference type="NCBI Taxonomy" id="237561"/>
    <lineage>
        <taxon>Eukaryota</taxon>
        <taxon>Fungi</taxon>
        <taxon>Dikarya</taxon>
        <taxon>Ascomycota</taxon>
        <taxon>Saccharomycotina</taxon>
        <taxon>Pichiomycetes</taxon>
        <taxon>Debaryomycetaceae</taxon>
        <taxon>Candida/Lodderomyces clade</taxon>
        <taxon>Candida</taxon>
    </lineage>
</organism>
<dbReference type="PANTHER" id="PTHR13228">
    <property type="entry name" value="CONSERVED OLIGOMERIC GOLGI COMPLEX COMPONENT 5"/>
    <property type="match status" value="1"/>
</dbReference>
<dbReference type="VEuPathDB" id="FungiDB:C1_08730W_A"/>
<reference evidence="8 9" key="3">
    <citation type="journal article" date="2013" name="Genome Biol.">
        <title>Assembly of a phased diploid Candida albicans genome facilitates allele-specific measurements and provides a simple model for repeat and indel structure.</title>
        <authorList>
            <person name="Muzzey D."/>
            <person name="Schwartz K."/>
            <person name="Weissman J.S."/>
            <person name="Sherlock G."/>
        </authorList>
    </citation>
    <scope>NUCLEOTIDE SEQUENCE [LARGE SCALE GENOMIC DNA]</scope>
    <source>
        <strain evidence="9">SC5314 / ATCC MYA-2876</strain>
    </source>
</reference>
<dbReference type="OrthoDB" id="18786at2759"/>
<dbReference type="Pfam" id="PF20649">
    <property type="entry name" value="COG5_C"/>
    <property type="match status" value="1"/>
</dbReference>